<keyword evidence="3" id="KW-0378">Hydrolase</keyword>
<evidence type="ECO:0000256" key="1">
    <source>
        <dbReference type="ARBA" id="ARBA00009580"/>
    </source>
</evidence>
<dbReference type="EMBL" id="KB199650">
    <property type="protein sequence ID" value="ESP05460.1"/>
    <property type="molecule type" value="Genomic_DNA"/>
</dbReference>
<sequence>MDNQRNEEIISEPIYVNVTGKRQTSPVEISQLYDYIKKNKEHNCLGFKKEFEELPVGLLACCEVSRKADNRAKNRYGNIVAYDHSRVILDPIQGEPNTDYVNANYMDGYSRKKAFIASQGPNKTMIRDFWRMVWQLKISKIVMLTNLVEACKRKCEQYWPEEGSIKYGEVTVKLVHTRKYTDYTIRTFEIARVGSSEEISKIVKQFHFTTWSDHGAPTYPTTLLAFRRKVLLYNTDSTAPILCHCSAGIGRTGTYIALDYLLDQAQHENVVDVLGIAQIMRTNRVNMIQTWEQYVFVYDAVLEAIKSGNTTILRSVFRNVYQDMCTAHDDGEKTELERQYEVDV</sequence>
<dbReference type="InterPro" id="IPR029021">
    <property type="entry name" value="Prot-tyrosine_phosphatase-like"/>
</dbReference>
<dbReference type="GeneID" id="20229580"/>
<dbReference type="PRINTS" id="PR00700">
    <property type="entry name" value="PRTYPHPHTASE"/>
</dbReference>
<accession>V4CSF2</accession>
<dbReference type="STRING" id="225164.V4CSF2"/>
<dbReference type="InterPro" id="IPR003595">
    <property type="entry name" value="Tyr_Pase_cat"/>
</dbReference>
<dbReference type="InterPro" id="IPR000242">
    <property type="entry name" value="PTP_cat"/>
</dbReference>
<evidence type="ECO:0000313" key="8">
    <source>
        <dbReference type="Proteomes" id="UP000030746"/>
    </source>
</evidence>
<proteinExistence type="inferred from homology"/>
<dbReference type="OrthoDB" id="9979034at2759"/>
<dbReference type="InterPro" id="IPR050348">
    <property type="entry name" value="Protein-Tyr_Phosphatase"/>
</dbReference>
<evidence type="ECO:0000256" key="3">
    <source>
        <dbReference type="ARBA" id="ARBA00022801"/>
    </source>
</evidence>
<evidence type="ECO:0000259" key="5">
    <source>
        <dbReference type="PROSITE" id="PS50055"/>
    </source>
</evidence>
<dbReference type="PROSITE" id="PS50055">
    <property type="entry name" value="TYR_PHOSPHATASE_PTP"/>
    <property type="match status" value="1"/>
</dbReference>
<dbReference type="InterPro" id="IPR000387">
    <property type="entry name" value="Tyr_Pase_dom"/>
</dbReference>
<dbReference type="AlphaFoldDB" id="V4CSF2"/>
<dbReference type="PANTHER" id="PTHR19134">
    <property type="entry name" value="RECEPTOR-TYPE TYROSINE-PROTEIN PHOSPHATASE"/>
    <property type="match status" value="1"/>
</dbReference>
<keyword evidence="8" id="KW-1185">Reference proteome</keyword>
<comment type="similarity">
    <text evidence="1">Belongs to the protein-tyrosine phosphatase family.</text>
</comment>
<dbReference type="PANTHER" id="PTHR19134:SF562">
    <property type="entry name" value="PROTEIN-TYROSINE-PHOSPHATASE"/>
    <property type="match status" value="1"/>
</dbReference>
<dbReference type="SUPFAM" id="SSF52799">
    <property type="entry name" value="(Phosphotyrosine protein) phosphatases II"/>
    <property type="match status" value="1"/>
</dbReference>
<evidence type="ECO:0000259" key="6">
    <source>
        <dbReference type="PROSITE" id="PS50056"/>
    </source>
</evidence>
<dbReference type="KEGG" id="lgi:LOTGIDRAFT_102205"/>
<name>V4CSF2_LOTGI</name>
<feature type="domain" description="Tyrosine specific protein phosphatases" evidence="6">
    <location>
        <begin position="221"/>
        <end position="295"/>
    </location>
</feature>
<dbReference type="FunFam" id="3.90.190.10:FF:000062">
    <property type="entry name" value="Receptor-type tyrosine-protein phosphatase kappa"/>
    <property type="match status" value="1"/>
</dbReference>
<dbReference type="Pfam" id="PF00102">
    <property type="entry name" value="Y_phosphatase"/>
    <property type="match status" value="1"/>
</dbReference>
<dbReference type="SMART" id="SM00404">
    <property type="entry name" value="PTPc_motif"/>
    <property type="match status" value="1"/>
</dbReference>
<dbReference type="Proteomes" id="UP000030746">
    <property type="component" value="Unassembled WGS sequence"/>
</dbReference>
<dbReference type="RefSeq" id="XP_009044005.1">
    <property type="nucleotide sequence ID" value="XM_009045757.1"/>
</dbReference>
<dbReference type="PROSITE" id="PS50056">
    <property type="entry name" value="TYR_PHOSPHATASE_2"/>
    <property type="match status" value="1"/>
</dbReference>
<protein>
    <recommendedName>
        <fullName evidence="2">protein-tyrosine-phosphatase</fullName>
        <ecNumber evidence="2">3.1.3.48</ecNumber>
    </recommendedName>
</protein>
<dbReference type="EC" id="3.1.3.48" evidence="2"/>
<dbReference type="SMART" id="SM00194">
    <property type="entry name" value="PTPc"/>
    <property type="match status" value="1"/>
</dbReference>
<feature type="domain" description="Tyrosine-protein phosphatase" evidence="5">
    <location>
        <begin position="47"/>
        <end position="304"/>
    </location>
</feature>
<dbReference type="GO" id="GO:0004725">
    <property type="term" value="F:protein tyrosine phosphatase activity"/>
    <property type="evidence" value="ECO:0007669"/>
    <property type="project" value="UniProtKB-EC"/>
</dbReference>
<evidence type="ECO:0000313" key="7">
    <source>
        <dbReference type="EMBL" id="ESP05460.1"/>
    </source>
</evidence>
<keyword evidence="4" id="KW-0904">Protein phosphatase</keyword>
<dbReference type="OMA" id="CNIMELG"/>
<evidence type="ECO:0000256" key="2">
    <source>
        <dbReference type="ARBA" id="ARBA00013064"/>
    </source>
</evidence>
<dbReference type="CTD" id="20229580"/>
<dbReference type="Gene3D" id="3.90.190.10">
    <property type="entry name" value="Protein tyrosine phosphatase superfamily"/>
    <property type="match status" value="1"/>
</dbReference>
<evidence type="ECO:0000256" key="4">
    <source>
        <dbReference type="ARBA" id="ARBA00022912"/>
    </source>
</evidence>
<reference evidence="7 8" key="1">
    <citation type="journal article" date="2013" name="Nature">
        <title>Insights into bilaterian evolution from three spiralian genomes.</title>
        <authorList>
            <person name="Simakov O."/>
            <person name="Marletaz F."/>
            <person name="Cho S.J."/>
            <person name="Edsinger-Gonzales E."/>
            <person name="Havlak P."/>
            <person name="Hellsten U."/>
            <person name="Kuo D.H."/>
            <person name="Larsson T."/>
            <person name="Lv J."/>
            <person name="Arendt D."/>
            <person name="Savage R."/>
            <person name="Osoegawa K."/>
            <person name="de Jong P."/>
            <person name="Grimwood J."/>
            <person name="Chapman J.A."/>
            <person name="Shapiro H."/>
            <person name="Aerts A."/>
            <person name="Otillar R.P."/>
            <person name="Terry A.Y."/>
            <person name="Boore J.L."/>
            <person name="Grigoriev I.V."/>
            <person name="Lindberg D.R."/>
            <person name="Seaver E.C."/>
            <person name="Weisblat D.A."/>
            <person name="Putnam N.H."/>
            <person name="Rokhsar D.S."/>
        </authorList>
    </citation>
    <scope>NUCLEOTIDE SEQUENCE [LARGE SCALE GENOMIC DNA]</scope>
</reference>
<gene>
    <name evidence="7" type="ORF">LOTGIDRAFT_102205</name>
</gene>
<dbReference type="HOGENOM" id="CLU_001645_9_1_1"/>
<organism evidence="7 8">
    <name type="scientific">Lottia gigantea</name>
    <name type="common">Giant owl limpet</name>
    <dbReference type="NCBI Taxonomy" id="225164"/>
    <lineage>
        <taxon>Eukaryota</taxon>
        <taxon>Metazoa</taxon>
        <taxon>Spiralia</taxon>
        <taxon>Lophotrochozoa</taxon>
        <taxon>Mollusca</taxon>
        <taxon>Gastropoda</taxon>
        <taxon>Patellogastropoda</taxon>
        <taxon>Lottioidea</taxon>
        <taxon>Lottiidae</taxon>
        <taxon>Lottia</taxon>
    </lineage>
</organism>